<organism evidence="2 3">
    <name type="scientific">Parasporobacterium paucivorans DSM 15970</name>
    <dbReference type="NCBI Taxonomy" id="1122934"/>
    <lineage>
        <taxon>Bacteria</taxon>
        <taxon>Bacillati</taxon>
        <taxon>Bacillota</taxon>
        <taxon>Clostridia</taxon>
        <taxon>Lachnospirales</taxon>
        <taxon>Lachnospiraceae</taxon>
        <taxon>Parasporobacterium</taxon>
    </lineage>
</organism>
<keyword evidence="2" id="KW-0808">Transferase</keyword>
<gene>
    <name evidence="2" type="ORF">SAMN02745691_00777</name>
</gene>
<dbReference type="AlphaFoldDB" id="A0A1M6DQA6"/>
<keyword evidence="3" id="KW-1185">Reference proteome</keyword>
<reference evidence="2 3" key="1">
    <citation type="submission" date="2016-11" db="EMBL/GenBank/DDBJ databases">
        <authorList>
            <person name="Jaros S."/>
            <person name="Januszkiewicz K."/>
            <person name="Wedrychowicz H."/>
        </authorList>
    </citation>
    <scope>NUCLEOTIDE SEQUENCE [LARGE SCALE GENOMIC DNA]</scope>
    <source>
        <strain evidence="2 3">DSM 15970</strain>
    </source>
</reference>
<protein>
    <submittedName>
        <fullName evidence="2">Uridine kinase</fullName>
    </submittedName>
</protein>
<feature type="domain" description="Phosphoribulokinase/uridine kinase" evidence="1">
    <location>
        <begin position="209"/>
        <end position="403"/>
    </location>
</feature>
<proteinExistence type="predicted"/>
<dbReference type="InterPro" id="IPR006083">
    <property type="entry name" value="PRK/URK"/>
</dbReference>
<dbReference type="Gene3D" id="3.40.50.300">
    <property type="entry name" value="P-loop containing nucleotide triphosphate hydrolases"/>
    <property type="match status" value="1"/>
</dbReference>
<dbReference type="GO" id="GO:0016301">
    <property type="term" value="F:kinase activity"/>
    <property type="evidence" value="ECO:0007669"/>
    <property type="project" value="UniProtKB-KW"/>
</dbReference>
<evidence type="ECO:0000259" key="1">
    <source>
        <dbReference type="Pfam" id="PF00485"/>
    </source>
</evidence>
<dbReference type="STRING" id="1122934.SAMN02745691_00777"/>
<dbReference type="InterPro" id="IPR027417">
    <property type="entry name" value="P-loop_NTPase"/>
</dbReference>
<dbReference type="Pfam" id="PF00485">
    <property type="entry name" value="PRK"/>
    <property type="match status" value="1"/>
</dbReference>
<sequence length="470" mass="54254">MTMMKDETSRETHLRKGRQTVRLGLLKVIHDLFPEEKLKTSYSILEGVFCNLYGSVLSVREVRLISEKLHEWASKDNPIEFIEKKNGYFYYQVGDIIVQAIYPAYTSTSEIEPFNIIPFSYGFIVDFEDPETRSGKAHVSPYLLSQTFQKYQHWLDNIDIEVISDINYFIDAGHSQEVLRISEALHEKEISDIADKILHERRSLRVLLVSGPSSSGKTSFAQRLSTQLKVNGLKPVDLSLDDYYVDRVKTPLDEEGNFDFECLEALDLELLHEHIAKLANGEQVESPLFDFSTGTRKKETKTLKVGQQEILLIEGIHALNPDLLGDINRSSVFKIYVSALGGVNIDLISRIPTTEIRLIRRMVRDDRTRGLEPEETLKHWANVRKGEYRYIFAFQEEADVMFNSSLLYELNVLRPHAEKCLAKIKDDSIYYETKERLLNLLTFFKPMEDVKVPFNSIIREFIGDSIYFGK</sequence>
<dbReference type="SUPFAM" id="SSF52540">
    <property type="entry name" value="P-loop containing nucleoside triphosphate hydrolases"/>
    <property type="match status" value="1"/>
</dbReference>
<accession>A0A1M6DQA6</accession>
<name>A0A1M6DQA6_9FIRM</name>
<dbReference type="RefSeq" id="WP_242941635.1">
    <property type="nucleotide sequence ID" value="NZ_FQYT01000006.1"/>
</dbReference>
<evidence type="ECO:0000313" key="2">
    <source>
        <dbReference type="EMBL" id="SHI75417.1"/>
    </source>
</evidence>
<keyword evidence="2" id="KW-0418">Kinase</keyword>
<evidence type="ECO:0000313" key="3">
    <source>
        <dbReference type="Proteomes" id="UP000184342"/>
    </source>
</evidence>
<dbReference type="CDD" id="cd02028">
    <property type="entry name" value="UMPK_like"/>
    <property type="match status" value="1"/>
</dbReference>
<dbReference type="Proteomes" id="UP000184342">
    <property type="component" value="Unassembled WGS sequence"/>
</dbReference>
<dbReference type="GO" id="GO:0005524">
    <property type="term" value="F:ATP binding"/>
    <property type="evidence" value="ECO:0007669"/>
    <property type="project" value="InterPro"/>
</dbReference>
<dbReference type="PANTHER" id="PTHR10285">
    <property type="entry name" value="URIDINE KINASE"/>
    <property type="match status" value="1"/>
</dbReference>
<dbReference type="EMBL" id="FQYT01000006">
    <property type="protein sequence ID" value="SHI75417.1"/>
    <property type="molecule type" value="Genomic_DNA"/>
</dbReference>